<protein>
    <recommendedName>
        <fullName evidence="1">Polymerase nucleotidyl transferase domain-containing protein</fullName>
    </recommendedName>
</protein>
<dbReference type="AlphaFoldDB" id="A0A1F5T589"/>
<feature type="domain" description="Polymerase nucleotidyl transferase" evidence="1">
    <location>
        <begin position="90"/>
        <end position="151"/>
    </location>
</feature>
<dbReference type="EMBL" id="MFGM01000083">
    <property type="protein sequence ID" value="OGF34137.1"/>
    <property type="molecule type" value="Genomic_DNA"/>
</dbReference>
<dbReference type="Pfam" id="PF01909">
    <property type="entry name" value="NTP_transf_2"/>
    <property type="match status" value="1"/>
</dbReference>
<dbReference type="CDD" id="cd05403">
    <property type="entry name" value="NT_KNTase_like"/>
    <property type="match status" value="1"/>
</dbReference>
<sequence length="181" mass="20808">MSLKFTKNQELILNFFFKHQDESFYLRQLGRELGKKPGVFQRDINKLVEVGFLRSEKKGNSRFFSLNRNHPVYAEMKSIFFKTSGIAGTLKRELAQIQGVARAFIYGSFARGEEKADSDIDLMIIGSADENKILDVISRLEGEFGRPINYGLIGEPEFKRKSVGQDSFFENILKQKRIELV</sequence>
<dbReference type="GO" id="GO:0016779">
    <property type="term" value="F:nucleotidyltransferase activity"/>
    <property type="evidence" value="ECO:0007669"/>
    <property type="project" value="InterPro"/>
</dbReference>
<dbReference type="InterPro" id="IPR036390">
    <property type="entry name" value="WH_DNA-bd_sf"/>
</dbReference>
<dbReference type="InterPro" id="IPR002934">
    <property type="entry name" value="Polymerase_NTP_transf_dom"/>
</dbReference>
<evidence type="ECO:0000259" key="1">
    <source>
        <dbReference type="Pfam" id="PF01909"/>
    </source>
</evidence>
<reference evidence="2 3" key="1">
    <citation type="journal article" date="2016" name="Nat. Commun.">
        <title>Thousands of microbial genomes shed light on interconnected biogeochemical processes in an aquifer system.</title>
        <authorList>
            <person name="Anantharaman K."/>
            <person name="Brown C.T."/>
            <person name="Hug L.A."/>
            <person name="Sharon I."/>
            <person name="Castelle C.J."/>
            <person name="Probst A.J."/>
            <person name="Thomas B.C."/>
            <person name="Singh A."/>
            <person name="Wilkins M.J."/>
            <person name="Karaoz U."/>
            <person name="Brodie E.L."/>
            <person name="Williams K.H."/>
            <person name="Hubbard S.S."/>
            <person name="Banfield J.F."/>
        </authorList>
    </citation>
    <scope>NUCLEOTIDE SEQUENCE [LARGE SCALE GENOMIC DNA]</scope>
</reference>
<evidence type="ECO:0000313" key="3">
    <source>
        <dbReference type="Proteomes" id="UP000178656"/>
    </source>
</evidence>
<proteinExistence type="predicted"/>
<name>A0A1F5T589_9BACT</name>
<organism evidence="2 3">
    <name type="scientific">Candidatus Falkowbacteria bacterium RIFOXYC2_FULL_48_21</name>
    <dbReference type="NCBI Taxonomy" id="1798005"/>
    <lineage>
        <taxon>Bacteria</taxon>
        <taxon>Candidatus Falkowiibacteriota</taxon>
    </lineage>
</organism>
<evidence type="ECO:0000313" key="2">
    <source>
        <dbReference type="EMBL" id="OGF34137.1"/>
    </source>
</evidence>
<dbReference type="SUPFAM" id="SSF81301">
    <property type="entry name" value="Nucleotidyltransferase"/>
    <property type="match status" value="1"/>
</dbReference>
<dbReference type="InterPro" id="IPR043519">
    <property type="entry name" value="NT_sf"/>
</dbReference>
<gene>
    <name evidence="2" type="ORF">A2482_00010</name>
</gene>
<dbReference type="Proteomes" id="UP000178656">
    <property type="component" value="Unassembled WGS sequence"/>
</dbReference>
<dbReference type="SUPFAM" id="SSF46785">
    <property type="entry name" value="Winged helix' DNA-binding domain"/>
    <property type="match status" value="1"/>
</dbReference>
<comment type="caution">
    <text evidence="2">The sequence shown here is derived from an EMBL/GenBank/DDBJ whole genome shotgun (WGS) entry which is preliminary data.</text>
</comment>
<accession>A0A1F5T589</accession>
<dbReference type="Gene3D" id="3.30.460.10">
    <property type="entry name" value="Beta Polymerase, domain 2"/>
    <property type="match status" value="1"/>
</dbReference>